<dbReference type="OrthoDB" id="2654649at2"/>
<gene>
    <name evidence="2" type="ORF">E0Y62_16675</name>
</gene>
<dbReference type="STRING" id="1742358.GCA_001439605_01841"/>
<dbReference type="Gene3D" id="2.60.40.1630">
    <property type="entry name" value="bacillus anthracis domain"/>
    <property type="match status" value="1"/>
</dbReference>
<evidence type="ECO:0000256" key="1">
    <source>
        <dbReference type="SAM" id="SignalP"/>
    </source>
</evidence>
<keyword evidence="3" id="KW-1185">Reference proteome</keyword>
<evidence type="ECO:0000313" key="2">
    <source>
        <dbReference type="EMBL" id="TCJ03035.1"/>
    </source>
</evidence>
<keyword evidence="1" id="KW-0732">Signal</keyword>
<evidence type="ECO:0000313" key="3">
    <source>
        <dbReference type="Proteomes" id="UP000293846"/>
    </source>
</evidence>
<accession>A0A4R1ASQ0</accession>
<dbReference type="EMBL" id="SJTH01000023">
    <property type="protein sequence ID" value="TCJ03035.1"/>
    <property type="molecule type" value="Genomic_DNA"/>
</dbReference>
<name>A0A4R1ASQ0_9BACI</name>
<reference evidence="2 3" key="1">
    <citation type="submission" date="2019-03" db="EMBL/GenBank/DDBJ databases">
        <authorList>
            <person name="Jensen L."/>
            <person name="Storgaard J."/>
            <person name="Sulaj E."/>
            <person name="Schramm A."/>
            <person name="Marshall I.P.G."/>
        </authorList>
    </citation>
    <scope>NUCLEOTIDE SEQUENCE [LARGE SCALE GENOMIC DNA]</scope>
    <source>
        <strain evidence="2 3">2017H2G3</strain>
    </source>
</reference>
<feature type="chain" id="PRO_5020789831" description="DUF4179 domain-containing protein" evidence="1">
    <location>
        <begin position="36"/>
        <end position="265"/>
    </location>
</feature>
<comment type="caution">
    <text evidence="2">The sequence shown here is derived from an EMBL/GenBank/DDBJ whole genome shotgun (WGS) entry which is preliminary data.</text>
</comment>
<feature type="signal peptide" evidence="1">
    <location>
        <begin position="1"/>
        <end position="35"/>
    </location>
</feature>
<sequence length="265" mass="29042">MDKNKTGKWSFNNMKRGMGIAAAVLAIGTSTTVVAAQNTDYFKMFFDGNVMNSAAAIDQVTIEQGIKMKVEESIIGGKSAIIIASFERENGAVFPEEAVIDTVELDLKNGAGYMVEQQVSEDGKKLIAMFDVDASSSLDGEKVTIKADAIMNGETDEKVAEGPFKHTFKVKDHSDRLTIDLTTKLKNEKTALKTLYISLLGVGVEGERTDGNTSYLPENTPSVKVITKDDKIVDLQASSTSTTDIGFKWQYSLDINTRLKMQEWK</sequence>
<proteinExistence type="predicted"/>
<protein>
    <recommendedName>
        <fullName evidence="4">DUF4179 domain-containing protein</fullName>
    </recommendedName>
</protein>
<organism evidence="2 3">
    <name type="scientific">Cytobacillus praedii</name>
    <dbReference type="NCBI Taxonomy" id="1742358"/>
    <lineage>
        <taxon>Bacteria</taxon>
        <taxon>Bacillati</taxon>
        <taxon>Bacillota</taxon>
        <taxon>Bacilli</taxon>
        <taxon>Bacillales</taxon>
        <taxon>Bacillaceae</taxon>
        <taxon>Cytobacillus</taxon>
    </lineage>
</organism>
<dbReference type="AlphaFoldDB" id="A0A4R1ASQ0"/>
<dbReference type="RefSeq" id="WP_131237664.1">
    <property type="nucleotide sequence ID" value="NZ_SJTH01000023.1"/>
</dbReference>
<evidence type="ECO:0008006" key="4">
    <source>
        <dbReference type="Google" id="ProtNLM"/>
    </source>
</evidence>
<dbReference type="Proteomes" id="UP000293846">
    <property type="component" value="Unassembled WGS sequence"/>
</dbReference>